<gene>
    <name evidence="1" type="ORF">AWB74_04033</name>
</gene>
<reference evidence="1" key="1">
    <citation type="submission" date="2016-01" db="EMBL/GenBank/DDBJ databases">
        <authorList>
            <person name="Peeters C."/>
        </authorList>
    </citation>
    <scope>NUCLEOTIDE SEQUENCE [LARGE SCALE GENOMIC DNA]</scope>
    <source>
        <strain evidence="1">LMG 29317</strain>
    </source>
</reference>
<dbReference type="OrthoDB" id="9095800at2"/>
<comment type="caution">
    <text evidence="1">The sequence shown here is derived from an EMBL/GenBank/DDBJ whole genome shotgun (WGS) entry which is preliminary data.</text>
</comment>
<protein>
    <recommendedName>
        <fullName evidence="3">DUF4279 domain-containing protein</fullName>
    </recommendedName>
</protein>
<organism evidence="1 2">
    <name type="scientific">Caballeronia arvi</name>
    <dbReference type="NCBI Taxonomy" id="1777135"/>
    <lineage>
        <taxon>Bacteria</taxon>
        <taxon>Pseudomonadati</taxon>
        <taxon>Pseudomonadota</taxon>
        <taxon>Betaproteobacteria</taxon>
        <taxon>Burkholderiales</taxon>
        <taxon>Burkholderiaceae</taxon>
        <taxon>Caballeronia</taxon>
    </lineage>
</organism>
<evidence type="ECO:0000313" key="1">
    <source>
        <dbReference type="EMBL" id="SAL69756.1"/>
    </source>
</evidence>
<dbReference type="InterPro" id="IPR025459">
    <property type="entry name" value="DUF4279"/>
</dbReference>
<keyword evidence="2" id="KW-1185">Reference proteome</keyword>
<proteinExistence type="predicted"/>
<dbReference type="Proteomes" id="UP000055019">
    <property type="component" value="Unassembled WGS sequence"/>
</dbReference>
<evidence type="ECO:0000313" key="2">
    <source>
        <dbReference type="Proteomes" id="UP000055019"/>
    </source>
</evidence>
<dbReference type="Pfam" id="PF14106">
    <property type="entry name" value="DUF4279"/>
    <property type="match status" value="1"/>
</dbReference>
<accession>A0A158JLJ7</accession>
<dbReference type="EMBL" id="FCOM02000017">
    <property type="protein sequence ID" value="SAL69756.1"/>
    <property type="molecule type" value="Genomic_DNA"/>
</dbReference>
<dbReference type="AlphaFoldDB" id="A0A158JLJ7"/>
<name>A0A158JLJ7_9BURK</name>
<dbReference type="PROSITE" id="PS51257">
    <property type="entry name" value="PROKAR_LIPOPROTEIN"/>
    <property type="match status" value="1"/>
</dbReference>
<evidence type="ECO:0008006" key="3">
    <source>
        <dbReference type="Google" id="ProtNLM"/>
    </source>
</evidence>
<sequence>MRSAELSKLTSIVKRWAAILSAALSCRATCTTRGFILTTCTTTDRSPRLLAYASFTITGDAVSPRDWNQYFCFEPDIAIAKGDSINDPTGQGRELRRRTGVWGIRSKGKVESELLEPHLRFLIERLQLPRADLRRLIEEQRAAVRFFCYWVNSSGTRVPDVPDDIRAMIEALGGTIEIDEYR</sequence>